<dbReference type="PANTHER" id="PTHR46796">
    <property type="entry name" value="HTH-TYPE TRANSCRIPTIONAL ACTIVATOR RHAS-RELATED"/>
    <property type="match status" value="1"/>
</dbReference>
<keyword evidence="1" id="KW-0805">Transcription regulation</keyword>
<accession>A0AAV2WPV7</accession>
<reference evidence="5" key="1">
    <citation type="submission" date="2014-05" db="EMBL/GenBank/DDBJ databases">
        <authorList>
            <person name="Urmite Genomes"/>
        </authorList>
    </citation>
    <scope>NUCLEOTIDE SEQUENCE</scope>
    <source>
        <strain evidence="5">DSM 44074</strain>
    </source>
</reference>
<evidence type="ECO:0000313" key="6">
    <source>
        <dbReference type="Proteomes" id="UP000028864"/>
    </source>
</evidence>
<sequence>MQDLSFDSSDLGETEEFLVKAYTKMRIGGAGEQSRARIARRALGPIGMDELAFTYDMNFDASPLSRIVLCEMRSGHIEETISGRQTDVFAPGDLTLFSPPGQPHSGTVRGASYDLTVFDTAILDRVAATTPRARQTPVMLTGHRPVSAAAGRRLGALIGYLRDHVLSDQQARASELVISNAVTHLAATTLNAFPHNASTDPTAADRRDAGVPALLRRAVAFIDENADRDIALADIACAVYLTPRAVQYMFRRHLDCTPTEYLRKVRLHHAHLELLTGSPQESTVSAIARRWGFAHTGRFAAFYRQAYGRSPATTLRS</sequence>
<dbReference type="PANTHER" id="PTHR46796:SF12">
    <property type="entry name" value="HTH-TYPE DNA-BINDING TRANSCRIPTIONAL ACTIVATOR EUTR"/>
    <property type="match status" value="1"/>
</dbReference>
<feature type="domain" description="HTH araC/xylS-type" evidence="4">
    <location>
        <begin position="216"/>
        <end position="317"/>
    </location>
</feature>
<evidence type="ECO:0000256" key="2">
    <source>
        <dbReference type="ARBA" id="ARBA00023125"/>
    </source>
</evidence>
<keyword evidence="2" id="KW-0238">DNA-binding</keyword>
<evidence type="ECO:0000256" key="1">
    <source>
        <dbReference type="ARBA" id="ARBA00023015"/>
    </source>
</evidence>
<gene>
    <name evidence="5" type="ORF">BN1047_03956</name>
</gene>
<evidence type="ECO:0000313" key="5">
    <source>
        <dbReference type="EMBL" id="CDQ46053.1"/>
    </source>
</evidence>
<name>A0AAV2WPV7_MYCNE</name>
<dbReference type="SMART" id="SM00342">
    <property type="entry name" value="HTH_ARAC"/>
    <property type="match status" value="1"/>
</dbReference>
<dbReference type="GO" id="GO:0003700">
    <property type="term" value="F:DNA-binding transcription factor activity"/>
    <property type="evidence" value="ECO:0007669"/>
    <property type="project" value="InterPro"/>
</dbReference>
<dbReference type="InterPro" id="IPR009057">
    <property type="entry name" value="Homeodomain-like_sf"/>
</dbReference>
<dbReference type="RefSeq" id="WP_030136013.1">
    <property type="nucleotide sequence ID" value="NZ_LK021340.1"/>
</dbReference>
<proteinExistence type="predicted"/>
<dbReference type="InterPro" id="IPR018062">
    <property type="entry name" value="HTH_AraC-typ_CS"/>
</dbReference>
<protein>
    <submittedName>
        <fullName evidence="5">AraC family transcriptional regulator</fullName>
    </submittedName>
</protein>
<keyword evidence="3" id="KW-0804">Transcription</keyword>
<evidence type="ECO:0000256" key="3">
    <source>
        <dbReference type="ARBA" id="ARBA00023163"/>
    </source>
</evidence>
<dbReference type="EMBL" id="LK021340">
    <property type="protein sequence ID" value="CDQ46053.1"/>
    <property type="molecule type" value="Genomic_DNA"/>
</dbReference>
<reference evidence="5" key="2">
    <citation type="submission" date="2015-09" db="EMBL/GenBank/DDBJ databases">
        <title>Draft genome sequence of Mycobacterium neoaurum DSM 44074.</title>
        <authorList>
            <person name="Croce O."/>
            <person name="Robert C."/>
            <person name="Raoult D."/>
            <person name="Drancourt M."/>
        </authorList>
    </citation>
    <scope>NUCLEOTIDE SEQUENCE</scope>
    <source>
        <strain evidence="5">DSM 44074</strain>
    </source>
</reference>
<dbReference type="SUPFAM" id="SSF46689">
    <property type="entry name" value="Homeodomain-like"/>
    <property type="match status" value="2"/>
</dbReference>
<dbReference type="Pfam" id="PF12833">
    <property type="entry name" value="HTH_18"/>
    <property type="match status" value="1"/>
</dbReference>
<dbReference type="InterPro" id="IPR018060">
    <property type="entry name" value="HTH_AraC"/>
</dbReference>
<dbReference type="PROSITE" id="PS01124">
    <property type="entry name" value="HTH_ARAC_FAMILY_2"/>
    <property type="match status" value="1"/>
</dbReference>
<evidence type="ECO:0000259" key="4">
    <source>
        <dbReference type="PROSITE" id="PS01124"/>
    </source>
</evidence>
<dbReference type="Proteomes" id="UP000028864">
    <property type="component" value="Unassembled WGS sequence"/>
</dbReference>
<dbReference type="PROSITE" id="PS00041">
    <property type="entry name" value="HTH_ARAC_FAMILY_1"/>
    <property type="match status" value="1"/>
</dbReference>
<dbReference type="Gene3D" id="1.10.10.60">
    <property type="entry name" value="Homeodomain-like"/>
    <property type="match status" value="1"/>
</dbReference>
<dbReference type="AlphaFoldDB" id="A0AAV2WPV7"/>
<dbReference type="GO" id="GO:0043565">
    <property type="term" value="F:sequence-specific DNA binding"/>
    <property type="evidence" value="ECO:0007669"/>
    <property type="project" value="InterPro"/>
</dbReference>
<dbReference type="InterPro" id="IPR050204">
    <property type="entry name" value="AraC_XylS_family_regulators"/>
</dbReference>
<organism evidence="5 6">
    <name type="scientific">Mycolicibacterium neoaurum</name>
    <name type="common">Mycobacterium neoaurum</name>
    <dbReference type="NCBI Taxonomy" id="1795"/>
    <lineage>
        <taxon>Bacteria</taxon>
        <taxon>Bacillati</taxon>
        <taxon>Actinomycetota</taxon>
        <taxon>Actinomycetes</taxon>
        <taxon>Mycobacteriales</taxon>
        <taxon>Mycobacteriaceae</taxon>
        <taxon>Mycolicibacterium</taxon>
    </lineage>
</organism>